<dbReference type="InterPro" id="IPR019903">
    <property type="entry name" value="RIC_family"/>
</dbReference>
<dbReference type="InterPro" id="IPR038062">
    <property type="entry name" value="ScdA-like_N_sf"/>
</dbReference>
<feature type="domain" description="Hemerythrin-like" evidence="5">
    <location>
        <begin position="159"/>
        <end position="309"/>
    </location>
</feature>
<dbReference type="PANTHER" id="PTHR36438">
    <property type="entry name" value="IRON-SULFUR CLUSTER REPAIR PROTEIN YTFE"/>
    <property type="match status" value="1"/>
</dbReference>
<dbReference type="GO" id="GO:0005737">
    <property type="term" value="C:cytoplasm"/>
    <property type="evidence" value="ECO:0007669"/>
    <property type="project" value="UniProtKB-SubCell"/>
</dbReference>
<feature type="domain" description="DUF2249" evidence="6">
    <location>
        <begin position="7"/>
        <end position="75"/>
    </location>
</feature>
<sequence length="317" mass="36478">MEVLDILDVTVIEPRFKHPKIFDKFDSLLAGEAFIIHNDHDPKPLYYQLLAERGQVFLWDYLESGPEVWQVKIAKKTEAENTETIGEIVAKDYRKAQVFKNLGIDFCCGGKKTIAEVCEKKGIDPEEVERQLEAIKGEANTNSENDFQNWDLGFLSDYVINTHHRYVRENTQFILEIAQKVARVHGERHPELIKVAELFERIGNDLTLHMVKEEQILFPFIKELAQVYNSGGMLPSADFGKISVPIQIMDAEHEQVGGDFETIRTITSNYQLPADACSSYTILFKKLEEYENDLHRHVHLESNILFPKAIQLEKELS</sequence>
<dbReference type="InterPro" id="IPR012312">
    <property type="entry name" value="Hemerythrin-like"/>
</dbReference>
<keyword evidence="8" id="KW-1185">Reference proteome</keyword>
<evidence type="ECO:0000256" key="2">
    <source>
        <dbReference type="ARBA" id="ARBA00022490"/>
    </source>
</evidence>
<dbReference type="Gene3D" id="1.20.120.520">
    <property type="entry name" value="nmb1532 protein domain like"/>
    <property type="match status" value="1"/>
</dbReference>
<evidence type="ECO:0000256" key="1">
    <source>
        <dbReference type="ARBA" id="ARBA00004496"/>
    </source>
</evidence>
<evidence type="ECO:0000313" key="8">
    <source>
        <dbReference type="Proteomes" id="UP000321479"/>
    </source>
</evidence>
<dbReference type="OrthoDB" id="9797132at2"/>
<evidence type="ECO:0000259" key="5">
    <source>
        <dbReference type="Pfam" id="PF01814"/>
    </source>
</evidence>
<dbReference type="AlphaFoldDB" id="A0A5B8UTD7"/>
<keyword evidence="4" id="KW-0408">Iron</keyword>
<keyword evidence="3" id="KW-0479">Metal-binding</keyword>
<organism evidence="7 8">
    <name type="scientific">Mucilaginibacter ginsenosidivorans</name>
    <dbReference type="NCBI Taxonomy" id="398053"/>
    <lineage>
        <taxon>Bacteria</taxon>
        <taxon>Pseudomonadati</taxon>
        <taxon>Bacteroidota</taxon>
        <taxon>Sphingobacteriia</taxon>
        <taxon>Sphingobacteriales</taxon>
        <taxon>Sphingobacteriaceae</taxon>
        <taxon>Mucilaginibacter</taxon>
    </lineage>
</organism>
<dbReference type="Pfam" id="PF01814">
    <property type="entry name" value="Hemerythrin"/>
    <property type="match status" value="1"/>
</dbReference>
<dbReference type="RefSeq" id="WP_147030944.1">
    <property type="nucleotide sequence ID" value="NZ_CP042436.1"/>
</dbReference>
<dbReference type="Gene3D" id="1.10.3910.10">
    <property type="entry name" value="SP0561-like"/>
    <property type="match status" value="1"/>
</dbReference>
<dbReference type="Pfam" id="PF04405">
    <property type="entry name" value="ScdA_N"/>
    <property type="match status" value="1"/>
</dbReference>
<dbReference type="PANTHER" id="PTHR36438:SF1">
    <property type="entry name" value="IRON-SULFUR CLUSTER REPAIR PROTEIN YTFE"/>
    <property type="match status" value="1"/>
</dbReference>
<gene>
    <name evidence="7" type="primary">ric</name>
    <name evidence="7" type="ORF">FRZ54_07145</name>
</gene>
<comment type="subcellular location">
    <subcellularLocation>
        <location evidence="1">Cytoplasm</location>
    </subcellularLocation>
</comment>
<reference evidence="7 8" key="1">
    <citation type="journal article" date="2017" name="Curr. Microbiol.">
        <title>Mucilaginibacter ginsenosidivorans sp. nov., Isolated from Soil of Ginseng Field.</title>
        <authorList>
            <person name="Kim M.M."/>
            <person name="Siddiqi M.Z."/>
            <person name="Im W.T."/>
        </authorList>
    </citation>
    <scope>NUCLEOTIDE SEQUENCE [LARGE SCALE GENOMIC DNA]</scope>
    <source>
        <strain evidence="7 8">Gsoil 3017</strain>
    </source>
</reference>
<evidence type="ECO:0000256" key="3">
    <source>
        <dbReference type="ARBA" id="ARBA00022723"/>
    </source>
</evidence>
<name>A0A5B8UTD7_9SPHI</name>
<evidence type="ECO:0000256" key="4">
    <source>
        <dbReference type="ARBA" id="ARBA00023004"/>
    </source>
</evidence>
<dbReference type="KEGG" id="mgin:FRZ54_07145"/>
<dbReference type="NCBIfam" id="TIGR03652">
    <property type="entry name" value="FeS_repair_RIC"/>
    <property type="match status" value="1"/>
</dbReference>
<keyword evidence="2" id="KW-0963">Cytoplasm</keyword>
<dbReference type="Proteomes" id="UP000321479">
    <property type="component" value="Chromosome"/>
</dbReference>
<evidence type="ECO:0000313" key="7">
    <source>
        <dbReference type="EMBL" id="QEC62367.1"/>
    </source>
</evidence>
<dbReference type="InterPro" id="IPR018720">
    <property type="entry name" value="DUF2249"/>
</dbReference>
<protein>
    <submittedName>
        <fullName evidence="7">Iron-sulfur cluster repair di-iron protein</fullName>
    </submittedName>
</protein>
<proteinExistence type="predicted"/>
<dbReference type="GO" id="GO:0046872">
    <property type="term" value="F:metal ion binding"/>
    <property type="evidence" value="ECO:0007669"/>
    <property type="project" value="UniProtKB-KW"/>
</dbReference>
<dbReference type="Pfam" id="PF10006">
    <property type="entry name" value="DUF2249"/>
    <property type="match status" value="1"/>
</dbReference>
<evidence type="ECO:0000259" key="6">
    <source>
        <dbReference type="Pfam" id="PF10006"/>
    </source>
</evidence>
<accession>A0A5B8UTD7</accession>
<dbReference type="EMBL" id="CP042436">
    <property type="protein sequence ID" value="QEC62367.1"/>
    <property type="molecule type" value="Genomic_DNA"/>
</dbReference>